<gene>
    <name evidence="1" type="ORF">Phi4113_158</name>
</gene>
<dbReference type="EMBL" id="KT962245">
    <property type="protein sequence ID" value="ALO80167.1"/>
    <property type="molecule type" value="Genomic_RNA"/>
</dbReference>
<name>A0A0S2MW71_9CAUD</name>
<sequence>MKWLKKAFLYYLMVEIRELDTPEGRIIYRWARLNHHKLKKNESRIQKYQY</sequence>
<protein>
    <submittedName>
        <fullName evidence="1">Uncharacterized protein</fullName>
    </submittedName>
</protein>
<organism evidence="1 2">
    <name type="scientific">Cellulophaga phage phi4:1_13</name>
    <dbReference type="NCBI Taxonomy" id="1747284"/>
    <lineage>
        <taxon>Viruses</taxon>
        <taxon>Duplodnaviria</taxon>
        <taxon>Heunggongvirae</taxon>
        <taxon>Uroviricota</taxon>
        <taxon>Caudoviricetes</taxon>
        <taxon>Lightbulbvirus</taxon>
        <taxon>Lightbulbvirus Cba41</taxon>
    </lineage>
</organism>
<evidence type="ECO:0000313" key="1">
    <source>
        <dbReference type="EMBL" id="ALO80167.1"/>
    </source>
</evidence>
<accession>A0A0S2MW71</accession>
<proteinExistence type="predicted"/>
<dbReference type="Proteomes" id="UP000229115">
    <property type="component" value="Segment"/>
</dbReference>
<evidence type="ECO:0000313" key="2">
    <source>
        <dbReference type="Proteomes" id="UP000229115"/>
    </source>
</evidence>
<reference evidence="1 2" key="1">
    <citation type="submission" date="2015-10" db="EMBL/GenBank/DDBJ databases">
        <title>Large-scale maps of variable infection efficiencies in aquatic Bacteriodetes phage-host model systems.</title>
        <authorList>
            <person name="Holmfeldt K."/>
            <person name="Solonenko N."/>
            <person name="Howard-Varona C."/>
            <person name="Moreno M."/>
            <person name="Malmstrom R.R."/>
            <person name="Blow M.J."/>
            <person name="Sullivan M.B."/>
        </authorList>
    </citation>
    <scope>NUCLEOTIDE SEQUENCE [LARGE SCALE GENOMIC DNA]</scope>
</reference>